<protein>
    <submittedName>
        <fullName evidence="1">Uncharacterized protein</fullName>
    </submittedName>
</protein>
<name>A0A3N0V5A5_9PROT</name>
<dbReference type="Proteomes" id="UP000275137">
    <property type="component" value="Unassembled WGS sequence"/>
</dbReference>
<reference evidence="1 2" key="1">
    <citation type="submission" date="2018-10" db="EMBL/GenBank/DDBJ databases">
        <authorList>
            <person name="Chen W.-M."/>
        </authorList>
    </citation>
    <scope>NUCLEOTIDE SEQUENCE [LARGE SCALE GENOMIC DNA]</scope>
    <source>
        <strain evidence="1 2">H-5</strain>
    </source>
</reference>
<evidence type="ECO:0000313" key="2">
    <source>
        <dbReference type="Proteomes" id="UP000275137"/>
    </source>
</evidence>
<sequence length="129" mass="14637">MLELLQLDVTGSMHAESDTHSRIIVTCLQNPCTINELYRRLPEISPEIIAPLVANMHRDGKIFAIGSRVAPTSQGINRRQTVWSSRNVDKPQDKMTISFAHLASVFCSSPDPEKRFQDCNKHVRVHRTE</sequence>
<proteinExistence type="predicted"/>
<accession>A0A3N0V5A5</accession>
<keyword evidence="2" id="KW-1185">Reference proteome</keyword>
<comment type="caution">
    <text evidence="1">The sequence shown here is derived from an EMBL/GenBank/DDBJ whole genome shotgun (WGS) entry which is preliminary data.</text>
</comment>
<dbReference type="AlphaFoldDB" id="A0A3N0V5A5"/>
<evidence type="ECO:0000313" key="1">
    <source>
        <dbReference type="EMBL" id="ROH87990.1"/>
    </source>
</evidence>
<gene>
    <name evidence="1" type="ORF">ED236_00410</name>
</gene>
<dbReference type="EMBL" id="RJVP01000001">
    <property type="protein sequence ID" value="ROH87990.1"/>
    <property type="molecule type" value="Genomic_DNA"/>
</dbReference>
<dbReference type="RefSeq" id="WP_123235984.1">
    <property type="nucleotide sequence ID" value="NZ_RJVP01000001.1"/>
</dbReference>
<organism evidence="1 2">
    <name type="scientific">Pseudomethylobacillus aquaticus</name>
    <dbReference type="NCBI Taxonomy" id="2676064"/>
    <lineage>
        <taxon>Bacteria</taxon>
        <taxon>Pseudomonadati</taxon>
        <taxon>Pseudomonadota</taxon>
        <taxon>Betaproteobacteria</taxon>
        <taxon>Nitrosomonadales</taxon>
        <taxon>Methylophilaceae</taxon>
        <taxon>Pseudomethylobacillus</taxon>
    </lineage>
</organism>